<dbReference type="AlphaFoldDB" id="A0A5B8S4G7"/>
<sequence length="266" mass="28620">MSFSHVIKPEELSALDYLASDHPRPIAVQWINRGTDRPLRKQSIDLLLRTLFSDVLSESVVKLHRTSGLRVEFRSENERHRFARDLAAAKLIEQQNWTDRITMIFSEQTQASAAAEALVEIGISKTAVSILWRAGRFMDADTRWIEGHSLLSVAGATASGSIAGLALGVALIAVPGVGQIAAIGGLAASATSAAPALVGIFGATAAAIRKMLSDPDVEDVARKQFMERQNSSPVFVTVDLSLAQDAHMTATKIMKQHGGRAVGKRV</sequence>
<dbReference type="RefSeq" id="WP_147089585.1">
    <property type="nucleotide sequence ID" value="NZ_BAABJD010000001.1"/>
</dbReference>
<keyword evidence="1" id="KW-1133">Transmembrane helix</keyword>
<evidence type="ECO:0000313" key="3">
    <source>
        <dbReference type="Proteomes" id="UP000321172"/>
    </source>
</evidence>
<dbReference type="OrthoDB" id="7506951at2"/>
<protein>
    <submittedName>
        <fullName evidence="2">Uncharacterized protein</fullName>
    </submittedName>
</protein>
<proteinExistence type="predicted"/>
<dbReference type="EMBL" id="CP042345">
    <property type="protein sequence ID" value="QEA15607.1"/>
    <property type="molecule type" value="Genomic_DNA"/>
</dbReference>
<feature type="transmembrane region" description="Helical" evidence="1">
    <location>
        <begin position="150"/>
        <end position="174"/>
    </location>
</feature>
<evidence type="ECO:0000256" key="1">
    <source>
        <dbReference type="SAM" id="Phobius"/>
    </source>
</evidence>
<dbReference type="Proteomes" id="UP000321172">
    <property type="component" value="Chromosome"/>
</dbReference>
<keyword evidence="1" id="KW-0472">Membrane</keyword>
<organism evidence="2 3">
    <name type="scientific">Novosphingobium ginsenosidimutans</name>
    <dbReference type="NCBI Taxonomy" id="1176536"/>
    <lineage>
        <taxon>Bacteria</taxon>
        <taxon>Pseudomonadati</taxon>
        <taxon>Pseudomonadota</taxon>
        <taxon>Alphaproteobacteria</taxon>
        <taxon>Sphingomonadales</taxon>
        <taxon>Sphingomonadaceae</taxon>
        <taxon>Novosphingobium</taxon>
    </lineage>
</organism>
<accession>A0A5B8S4G7</accession>
<keyword evidence="1" id="KW-0812">Transmembrane</keyword>
<keyword evidence="3" id="KW-1185">Reference proteome</keyword>
<feature type="transmembrane region" description="Helical" evidence="1">
    <location>
        <begin position="180"/>
        <end position="203"/>
    </location>
</feature>
<name>A0A5B8S4G7_9SPHN</name>
<dbReference type="KEGG" id="ngf:FRF71_05350"/>
<evidence type="ECO:0000313" key="2">
    <source>
        <dbReference type="EMBL" id="QEA15607.1"/>
    </source>
</evidence>
<gene>
    <name evidence="2" type="ORF">FRF71_05350</name>
</gene>
<reference evidence="2 3" key="1">
    <citation type="journal article" date="2013" name="J. Microbiol. Biotechnol.">
        <title>Novosphingobium ginsenosidimutans sp. nov., with the ability to convert ginsenoside.</title>
        <authorList>
            <person name="Kim J.K."/>
            <person name="He D."/>
            <person name="Liu Q.M."/>
            <person name="Park H.Y."/>
            <person name="Jung M.S."/>
            <person name="Yoon M.H."/>
            <person name="Kim S.C."/>
            <person name="Im W.T."/>
        </authorList>
    </citation>
    <scope>NUCLEOTIDE SEQUENCE [LARGE SCALE GENOMIC DNA]</scope>
    <source>
        <strain evidence="2 3">FW-6</strain>
    </source>
</reference>